<dbReference type="InterPro" id="IPR005163">
    <property type="entry name" value="Tri_helical_YiiM-like"/>
</dbReference>
<dbReference type="NCBIfam" id="NF008577">
    <property type="entry name" value="PRK11536.1"/>
    <property type="match status" value="1"/>
</dbReference>
<dbReference type="Proteomes" id="UP000324170">
    <property type="component" value="Unassembled WGS sequence"/>
</dbReference>
<evidence type="ECO:0000313" key="3">
    <source>
        <dbReference type="EMBL" id="TYP07480.1"/>
    </source>
</evidence>
<evidence type="ECO:0000313" key="5">
    <source>
        <dbReference type="Proteomes" id="UP000324170"/>
    </source>
</evidence>
<organism evidence="2 4">
    <name type="scientific">Xenorhabdus doucetiae</name>
    <dbReference type="NCBI Taxonomy" id="351671"/>
    <lineage>
        <taxon>Bacteria</taxon>
        <taxon>Pseudomonadati</taxon>
        <taxon>Pseudomonadota</taxon>
        <taxon>Gammaproteobacteria</taxon>
        <taxon>Enterobacterales</taxon>
        <taxon>Morganellaceae</taxon>
        <taxon>Xenorhabdus</taxon>
    </lineage>
</organism>
<feature type="domain" description="MOSC" evidence="1">
    <location>
        <begin position="25"/>
        <end position="162"/>
    </location>
</feature>
<gene>
    <name evidence="2" type="primary">yiiM</name>
    <name evidence="3" type="ORF">LY16_01714</name>
    <name evidence="2" type="ORF">XDD1_0064</name>
</gene>
<dbReference type="RefSeq" id="WP_045967751.1">
    <property type="nucleotide sequence ID" value="NZ_CAWMED010000001.1"/>
</dbReference>
<dbReference type="KEGG" id="xdo:XDD1_0064"/>
<dbReference type="HOGENOM" id="CLU_082566_1_1_6"/>
<protein>
    <submittedName>
        <fullName evidence="2 3">Protein yiiM</fullName>
    </submittedName>
</protein>
<dbReference type="Proteomes" id="UP000032721">
    <property type="component" value="Chromosome"/>
</dbReference>
<dbReference type="SUPFAM" id="SSF50800">
    <property type="entry name" value="PK beta-barrel domain-like"/>
    <property type="match status" value="1"/>
</dbReference>
<dbReference type="Pfam" id="PF03475">
    <property type="entry name" value="YiiM_3-alpha"/>
    <property type="match status" value="1"/>
</dbReference>
<sequence length="229" mass="26144">MYYPQVYRGKILSSETLGFSAINKLVVNGRLQLTSLGLEGDEQAETRFHGGPDRALCHYPREHYLFWRRQFPELTELFASPLFGENISTESLTEDNVYIGDIFQWDEALIQVTQPRSPCYKLNLVTNISDFAAMMQNNGRCGWLYRVISSGLVSAGEPIKLLSRNSDVSVKEALSIAFHNPFDEELYRRLMGAAGLSASWNLTMQKRILYGKIEDFNRRLFGNKNNAKE</sequence>
<dbReference type="InterPro" id="IPR005302">
    <property type="entry name" value="MoCF_Sase_C"/>
</dbReference>
<dbReference type="AlphaFoldDB" id="A0A068QPP8"/>
<dbReference type="InterPro" id="IPR011037">
    <property type="entry name" value="Pyrv_Knase-like_insert_dom_sf"/>
</dbReference>
<dbReference type="Gene3D" id="2.40.33.20">
    <property type="entry name" value="PK beta-barrel domain-like"/>
    <property type="match status" value="1"/>
</dbReference>
<dbReference type="EMBL" id="VNHN01000023">
    <property type="protein sequence ID" value="TYP07480.1"/>
    <property type="molecule type" value="Genomic_DNA"/>
</dbReference>
<dbReference type="PANTHER" id="PTHR30212">
    <property type="entry name" value="PROTEIN YIIM"/>
    <property type="match status" value="1"/>
</dbReference>
<dbReference type="STRING" id="351671.XDD1_0064"/>
<reference evidence="3 5" key="2">
    <citation type="submission" date="2019-07" db="EMBL/GenBank/DDBJ databases">
        <title>Genomic Encyclopedia of Type Strains, Phase I: the one thousand microbial genomes (KMG-I) project.</title>
        <authorList>
            <person name="Kyrpides N."/>
        </authorList>
    </citation>
    <scope>NUCLEOTIDE SEQUENCE [LARGE SCALE GENOMIC DNA]</scope>
    <source>
        <strain evidence="3 5">DSM 17909</strain>
    </source>
</reference>
<evidence type="ECO:0000313" key="4">
    <source>
        <dbReference type="Proteomes" id="UP000032721"/>
    </source>
</evidence>
<dbReference type="InterPro" id="IPR052353">
    <property type="entry name" value="Benzoxazolinone_Detox_Enz"/>
</dbReference>
<dbReference type="PROSITE" id="PS51340">
    <property type="entry name" value="MOSC"/>
    <property type="match status" value="1"/>
</dbReference>
<evidence type="ECO:0000259" key="1">
    <source>
        <dbReference type="PROSITE" id="PS51340"/>
    </source>
</evidence>
<dbReference type="EMBL" id="FO704550">
    <property type="protein sequence ID" value="CDG15775.1"/>
    <property type="molecule type" value="Genomic_DNA"/>
</dbReference>
<dbReference type="Pfam" id="PF03473">
    <property type="entry name" value="MOSC"/>
    <property type="match status" value="1"/>
</dbReference>
<dbReference type="GO" id="GO:0030151">
    <property type="term" value="F:molybdenum ion binding"/>
    <property type="evidence" value="ECO:0007669"/>
    <property type="project" value="InterPro"/>
</dbReference>
<evidence type="ECO:0000313" key="2">
    <source>
        <dbReference type="EMBL" id="CDG15775.1"/>
    </source>
</evidence>
<keyword evidence="5" id="KW-1185">Reference proteome</keyword>
<dbReference type="GO" id="GO:0003824">
    <property type="term" value="F:catalytic activity"/>
    <property type="evidence" value="ECO:0007669"/>
    <property type="project" value="InterPro"/>
</dbReference>
<proteinExistence type="predicted"/>
<accession>A0A068QPP8</accession>
<name>A0A068QPP8_9GAMM</name>
<dbReference type="OrthoDB" id="9786134at2"/>
<dbReference type="GO" id="GO:0030170">
    <property type="term" value="F:pyridoxal phosphate binding"/>
    <property type="evidence" value="ECO:0007669"/>
    <property type="project" value="InterPro"/>
</dbReference>
<dbReference type="PANTHER" id="PTHR30212:SF2">
    <property type="entry name" value="PROTEIN YIIM"/>
    <property type="match status" value="1"/>
</dbReference>
<reference evidence="2 4" key="1">
    <citation type="submission" date="2013-07" db="EMBL/GenBank/DDBJ databases">
        <authorList>
            <person name="Genoscope - CEA"/>
        </authorList>
    </citation>
    <scope>NUCLEOTIDE SEQUENCE [LARGE SCALE GENOMIC DNA]</scope>
    <source>
        <strain evidence="2">FRM16</strain>
        <strain evidence="4">FRM16 / DSM 17909</strain>
    </source>
</reference>